<comment type="caution">
    <text evidence="2">The sequence shown here is derived from an EMBL/GenBank/DDBJ whole genome shotgun (WGS) entry which is preliminary data.</text>
</comment>
<evidence type="ECO:0000313" key="3">
    <source>
        <dbReference type="Proteomes" id="UP000295371"/>
    </source>
</evidence>
<proteinExistence type="predicted"/>
<name>A0A4R7JAJ1_9ACTN</name>
<dbReference type="PANTHER" id="PTHR35333">
    <property type="entry name" value="BETA-LACTAMASE"/>
    <property type="match status" value="1"/>
</dbReference>
<dbReference type="Pfam" id="PF13354">
    <property type="entry name" value="Beta-lactamase2"/>
    <property type="match status" value="1"/>
</dbReference>
<sequence>MTDQEGRVAHHIVRADGRVLSSRRATAQFYAASTVKLAVLAALAREVAQGTADLADTLPSQDTFSSVVDGAPDYRLIPDDVDHGMPAPGEPMTLAELARRMIVISSNEATNILFARLGQPAVGQVLSDAGAEGVSMGRQYGDFAAAKQLGPVNLVSAAGLTSLMSAVITGRLCPDPNLNAWMIGLLEAQEFPALSRSLPAGVRWGSKSGSVDGVRHDFAFFGEPGPDALVVAVCTSGYEHEAAGELITAIGAAAYGLAGV</sequence>
<dbReference type="Proteomes" id="UP000295371">
    <property type="component" value="Unassembled WGS sequence"/>
</dbReference>
<feature type="domain" description="Beta-lactamase class A catalytic" evidence="1">
    <location>
        <begin position="22"/>
        <end position="235"/>
    </location>
</feature>
<evidence type="ECO:0000313" key="2">
    <source>
        <dbReference type="EMBL" id="TDT33936.1"/>
    </source>
</evidence>
<gene>
    <name evidence="2" type="ORF">CLV29_1572</name>
</gene>
<dbReference type="EMBL" id="SOAW01000001">
    <property type="protein sequence ID" value="TDT33936.1"/>
    <property type="molecule type" value="Genomic_DNA"/>
</dbReference>
<protein>
    <submittedName>
        <fullName evidence="2">Beta-lactamase class A</fullName>
    </submittedName>
</protein>
<dbReference type="AlphaFoldDB" id="A0A4R7JAJ1"/>
<evidence type="ECO:0000259" key="1">
    <source>
        <dbReference type="Pfam" id="PF13354"/>
    </source>
</evidence>
<dbReference type="InterPro" id="IPR012338">
    <property type="entry name" value="Beta-lactam/transpept-like"/>
</dbReference>
<dbReference type="Gene3D" id="3.40.710.10">
    <property type="entry name" value="DD-peptidase/beta-lactamase superfamily"/>
    <property type="match status" value="1"/>
</dbReference>
<dbReference type="PANTHER" id="PTHR35333:SF3">
    <property type="entry name" value="BETA-LACTAMASE-TYPE TRANSPEPTIDASE FOLD CONTAINING PROTEIN"/>
    <property type="match status" value="1"/>
</dbReference>
<dbReference type="GO" id="GO:0046677">
    <property type="term" value="P:response to antibiotic"/>
    <property type="evidence" value="ECO:0007669"/>
    <property type="project" value="InterPro"/>
</dbReference>
<dbReference type="GO" id="GO:0008800">
    <property type="term" value="F:beta-lactamase activity"/>
    <property type="evidence" value="ECO:0007669"/>
    <property type="project" value="InterPro"/>
</dbReference>
<dbReference type="OrthoDB" id="9775096at2"/>
<dbReference type="InterPro" id="IPR000871">
    <property type="entry name" value="Beta-lactam_class-A"/>
</dbReference>
<dbReference type="GO" id="GO:0030655">
    <property type="term" value="P:beta-lactam antibiotic catabolic process"/>
    <property type="evidence" value="ECO:0007669"/>
    <property type="project" value="InterPro"/>
</dbReference>
<dbReference type="SUPFAM" id="SSF56601">
    <property type="entry name" value="beta-lactamase/transpeptidase-like"/>
    <property type="match status" value="1"/>
</dbReference>
<dbReference type="InterPro" id="IPR045155">
    <property type="entry name" value="Beta-lactam_cat"/>
</dbReference>
<reference evidence="2 3" key="1">
    <citation type="submission" date="2019-03" db="EMBL/GenBank/DDBJ databases">
        <title>Genomic Encyclopedia of Archaeal and Bacterial Type Strains, Phase II (KMG-II): from individual species to whole genera.</title>
        <authorList>
            <person name="Goeker M."/>
        </authorList>
    </citation>
    <scope>NUCLEOTIDE SEQUENCE [LARGE SCALE GENOMIC DNA]</scope>
    <source>
        <strain evidence="2 3">DSM 24323</strain>
    </source>
</reference>
<keyword evidence="3" id="KW-1185">Reference proteome</keyword>
<dbReference type="RefSeq" id="WP_133754373.1">
    <property type="nucleotide sequence ID" value="NZ_SOAW01000001.1"/>
</dbReference>
<organism evidence="2 3">
    <name type="scientific">Naumannella halotolerans</name>
    <dbReference type="NCBI Taxonomy" id="993414"/>
    <lineage>
        <taxon>Bacteria</taxon>
        <taxon>Bacillati</taxon>
        <taxon>Actinomycetota</taxon>
        <taxon>Actinomycetes</taxon>
        <taxon>Propionibacteriales</taxon>
        <taxon>Propionibacteriaceae</taxon>
        <taxon>Naumannella</taxon>
    </lineage>
</organism>
<accession>A0A4R7JAJ1</accession>